<keyword evidence="3" id="KW-1185">Reference proteome</keyword>
<dbReference type="InterPro" id="IPR032675">
    <property type="entry name" value="LRR_dom_sf"/>
</dbReference>
<dbReference type="Gene3D" id="3.80.10.10">
    <property type="entry name" value="Ribonuclease Inhibitor"/>
    <property type="match status" value="1"/>
</dbReference>
<dbReference type="AlphaFoldDB" id="A0A9D4Q615"/>
<dbReference type="Pfam" id="PF00646">
    <property type="entry name" value="F-box"/>
    <property type="match status" value="1"/>
</dbReference>
<dbReference type="EMBL" id="JABSTV010001248">
    <property type="protein sequence ID" value="KAH7968291.1"/>
    <property type="molecule type" value="Genomic_DNA"/>
</dbReference>
<accession>A0A9D4Q615</accession>
<reference evidence="2" key="1">
    <citation type="journal article" date="2020" name="Cell">
        <title>Large-Scale Comparative Analyses of Tick Genomes Elucidate Their Genetic Diversity and Vector Capacities.</title>
        <authorList>
            <consortium name="Tick Genome and Microbiome Consortium (TIGMIC)"/>
            <person name="Jia N."/>
            <person name="Wang J."/>
            <person name="Shi W."/>
            <person name="Du L."/>
            <person name="Sun Y."/>
            <person name="Zhan W."/>
            <person name="Jiang J.F."/>
            <person name="Wang Q."/>
            <person name="Zhang B."/>
            <person name="Ji P."/>
            <person name="Bell-Sakyi L."/>
            <person name="Cui X.M."/>
            <person name="Yuan T.T."/>
            <person name="Jiang B.G."/>
            <person name="Yang W.F."/>
            <person name="Lam T.T."/>
            <person name="Chang Q.C."/>
            <person name="Ding S.J."/>
            <person name="Wang X.J."/>
            <person name="Zhu J.G."/>
            <person name="Ruan X.D."/>
            <person name="Zhao L."/>
            <person name="Wei J.T."/>
            <person name="Ye R.Z."/>
            <person name="Que T.C."/>
            <person name="Du C.H."/>
            <person name="Zhou Y.H."/>
            <person name="Cheng J.X."/>
            <person name="Dai P.F."/>
            <person name="Guo W.B."/>
            <person name="Han X.H."/>
            <person name="Huang E.J."/>
            <person name="Li L.F."/>
            <person name="Wei W."/>
            <person name="Gao Y.C."/>
            <person name="Liu J.Z."/>
            <person name="Shao H.Z."/>
            <person name="Wang X."/>
            <person name="Wang C.C."/>
            <person name="Yang T.C."/>
            <person name="Huo Q.B."/>
            <person name="Li W."/>
            <person name="Chen H.Y."/>
            <person name="Chen S.E."/>
            <person name="Zhou L.G."/>
            <person name="Ni X.B."/>
            <person name="Tian J.H."/>
            <person name="Sheng Y."/>
            <person name="Liu T."/>
            <person name="Pan Y.S."/>
            <person name="Xia L.Y."/>
            <person name="Li J."/>
            <person name="Zhao F."/>
            <person name="Cao W.C."/>
        </authorList>
    </citation>
    <scope>NUCLEOTIDE SEQUENCE</scope>
    <source>
        <strain evidence="2">Rsan-2018</strain>
    </source>
</reference>
<evidence type="ECO:0000259" key="1">
    <source>
        <dbReference type="Pfam" id="PF00646"/>
    </source>
</evidence>
<comment type="caution">
    <text evidence="2">The sequence shown here is derived from an EMBL/GenBank/DDBJ whole genome shotgun (WGS) entry which is preliminary data.</text>
</comment>
<name>A0A9D4Q615_RHISA</name>
<dbReference type="InterPro" id="IPR001810">
    <property type="entry name" value="F-box_dom"/>
</dbReference>
<dbReference type="Proteomes" id="UP000821837">
    <property type="component" value="Unassembled WGS sequence"/>
</dbReference>
<evidence type="ECO:0000313" key="3">
    <source>
        <dbReference type="Proteomes" id="UP000821837"/>
    </source>
</evidence>
<feature type="domain" description="F-box" evidence="1">
    <location>
        <begin position="10"/>
        <end position="45"/>
    </location>
</feature>
<protein>
    <recommendedName>
        <fullName evidence="1">F-box domain-containing protein</fullName>
    </recommendedName>
</protein>
<evidence type="ECO:0000313" key="2">
    <source>
        <dbReference type="EMBL" id="KAH7968291.1"/>
    </source>
</evidence>
<reference evidence="2" key="2">
    <citation type="submission" date="2021-09" db="EMBL/GenBank/DDBJ databases">
        <authorList>
            <person name="Jia N."/>
            <person name="Wang J."/>
            <person name="Shi W."/>
            <person name="Du L."/>
            <person name="Sun Y."/>
            <person name="Zhan W."/>
            <person name="Jiang J."/>
            <person name="Wang Q."/>
            <person name="Zhang B."/>
            <person name="Ji P."/>
            <person name="Sakyi L.B."/>
            <person name="Cui X."/>
            <person name="Yuan T."/>
            <person name="Jiang B."/>
            <person name="Yang W."/>
            <person name="Lam T.T.-Y."/>
            <person name="Chang Q."/>
            <person name="Ding S."/>
            <person name="Wang X."/>
            <person name="Zhu J."/>
            <person name="Ruan X."/>
            <person name="Zhao L."/>
            <person name="Wei J."/>
            <person name="Que T."/>
            <person name="Du C."/>
            <person name="Cheng J."/>
            <person name="Dai P."/>
            <person name="Han X."/>
            <person name="Huang E."/>
            <person name="Gao Y."/>
            <person name="Liu J."/>
            <person name="Shao H."/>
            <person name="Ye R."/>
            <person name="Li L."/>
            <person name="Wei W."/>
            <person name="Wang X."/>
            <person name="Wang C."/>
            <person name="Huo Q."/>
            <person name="Li W."/>
            <person name="Guo W."/>
            <person name="Chen H."/>
            <person name="Chen S."/>
            <person name="Zhou L."/>
            <person name="Zhou L."/>
            <person name="Ni X."/>
            <person name="Tian J."/>
            <person name="Zhou Y."/>
            <person name="Sheng Y."/>
            <person name="Liu T."/>
            <person name="Pan Y."/>
            <person name="Xia L."/>
            <person name="Li J."/>
            <person name="Zhao F."/>
            <person name="Cao W."/>
        </authorList>
    </citation>
    <scope>NUCLEOTIDE SEQUENCE</scope>
    <source>
        <strain evidence="2">Rsan-2018</strain>
        <tissue evidence="2">Larvae</tissue>
    </source>
</reference>
<proteinExistence type="predicted"/>
<organism evidence="2 3">
    <name type="scientific">Rhipicephalus sanguineus</name>
    <name type="common">Brown dog tick</name>
    <name type="synonym">Ixodes sanguineus</name>
    <dbReference type="NCBI Taxonomy" id="34632"/>
    <lineage>
        <taxon>Eukaryota</taxon>
        <taxon>Metazoa</taxon>
        <taxon>Ecdysozoa</taxon>
        <taxon>Arthropoda</taxon>
        <taxon>Chelicerata</taxon>
        <taxon>Arachnida</taxon>
        <taxon>Acari</taxon>
        <taxon>Parasitiformes</taxon>
        <taxon>Ixodida</taxon>
        <taxon>Ixodoidea</taxon>
        <taxon>Ixodidae</taxon>
        <taxon>Rhipicephalinae</taxon>
        <taxon>Rhipicephalus</taxon>
        <taxon>Rhipicephalus</taxon>
    </lineage>
</organism>
<sequence>MADLQSPLYRLQDDTLARIFSHLSPVEVTALGAVSRRVRRVASFPEVLHYTSFHFTHHPQLFVKFLRTATASAIVDLDLNNCIQMDAVNTAECLRSCVNLTALRCINTKILPGALLALTANELSKLTCLEWSLYSEHRTHAQELLEQLKTGEVTFALERLQRMYIEVDSNKAIADLLVYVLQRCPYLESVQLYNDTRGQYQ</sequence>
<dbReference type="InterPro" id="IPR036047">
    <property type="entry name" value="F-box-like_dom_sf"/>
</dbReference>
<dbReference type="SUPFAM" id="SSF81383">
    <property type="entry name" value="F-box domain"/>
    <property type="match status" value="1"/>
</dbReference>
<gene>
    <name evidence="2" type="ORF">HPB52_007609</name>
</gene>